<dbReference type="InterPro" id="IPR051952">
    <property type="entry name" value="Golgi-autophagy_related"/>
</dbReference>
<feature type="compositionally biased region" description="Low complexity" evidence="7">
    <location>
        <begin position="22"/>
        <end position="46"/>
    </location>
</feature>
<feature type="coiled-coil region" evidence="6">
    <location>
        <begin position="300"/>
        <end position="436"/>
    </location>
</feature>
<dbReference type="PANTHER" id="PTHR23157">
    <property type="entry name" value="GRIP AND COILED-COIL DOMAIN-CONTAINING PROTEIN 1"/>
    <property type="match status" value="1"/>
</dbReference>
<feature type="region of interest" description="Disordered" evidence="7">
    <location>
        <begin position="1"/>
        <end position="130"/>
    </location>
</feature>
<gene>
    <name evidence="9" type="ORF">PVAG01_11137</name>
</gene>
<name>A0ABR4P1F2_9HELO</name>
<feature type="compositionally biased region" description="Basic and acidic residues" evidence="7">
    <location>
        <begin position="234"/>
        <end position="252"/>
    </location>
</feature>
<evidence type="ECO:0000256" key="6">
    <source>
        <dbReference type="SAM" id="Coils"/>
    </source>
</evidence>
<feature type="coiled-coil region" evidence="6">
    <location>
        <begin position="135"/>
        <end position="162"/>
    </location>
</feature>
<sequence>MFQRIKGAIDSRIAEEQARQKATASAPPLSRSASATGRPSLSSRTDSPSRRPRKPRPKEDDEPPAKGPDPSEFEAAFVIDDESEGPTRTGILVAMDEKTSQVEGNAPSEKTKEKENGVETPANAAPKAVELPQDVRTKLRKLEKLESRYQELLRSYRIAHGRAVSIEPFEKALKENTPLTTIGDPEALVEYLNQLNLKGDMVMDELKRVSGDRDQQKKRIEEVEQENIVLKEELANLKDTKKPDEVPSEKADTGSIDTPAASIMSPVTSVLGIFSPKQKPQVTEDNKDVSEDFFSYDEELPQLQSEIKAKTTEIEELKTKVTTLENELTVARESSSGLVANLEETARELNESKDASKRLTEDLDKVKEELDESKRASDTLTSDLNAAKNELSDSKAAILDAGRKNTELSDTQKAEVEKIMENLRETEVKLTQLETDLVVQKEIVDEKTKSQEKVTAEVKESTVKLNSQIKSLEQDKAKNAKRVQELEAELESLNKPTEETQPGSTEAPVPAESAAPASTAAKKKNKKKKKGGNAAAAAVSKDAADVVEKGGDTAPPTPIASDLEAEISRLKEEVASKDAEIAKLQSKRKTEADLREELENMQDNFLQVGQEHVEAKEKIKALQAEKVALEKRVTSLESEIETNKKEAKSSGKLETDLKSLTAEYEDLKIKSATLQTDLGAAQQLATSRYKELTQLQDILQKAQPELRSLRAENANMKVTKEELNTRTAELRRLEAREKDLKADIASFKKQASDRDGELRTLNEKIVQETNSRLKAEDQARIAGRDMRKAEADKISLSASGEKASRELAEVQEEAGKLRTKVRDLEEQVAKLTTESKGLREEVELRGSQYNNAQGLLGSMRDQSAEMAMQLKEAKEQSESLEEELGEVQRLLSERTREGETMRRLLADVDDRANTKVREMRERMEAAIEERDRAEDEASTDGRRRAREVDELKNKIRDAEREFKRTSDERDELEHAQKEWKRRRDELETSSERAVEEANEVRTAMGQLRSALDGSEKQARDAEKQKIDLRRLLDEANVRFEKLQKEYKALQAKNSRSSSVDGSRALSPAPAVNGAAGKMDLVYLKTVLLQFLEQKDKKRQADLVPVLGRLLSFDKKDEQKWISAINAIK</sequence>
<evidence type="ECO:0000256" key="4">
    <source>
        <dbReference type="ARBA" id="ARBA00023054"/>
    </source>
</evidence>
<comment type="caution">
    <text evidence="9">The sequence shown here is derived from an EMBL/GenBank/DDBJ whole genome shotgun (WGS) entry which is preliminary data.</text>
</comment>
<evidence type="ECO:0000259" key="8">
    <source>
        <dbReference type="PROSITE" id="PS50913"/>
    </source>
</evidence>
<keyword evidence="3" id="KW-0963">Cytoplasm</keyword>
<feature type="region of interest" description="Disordered" evidence="7">
    <location>
        <begin position="234"/>
        <end position="261"/>
    </location>
</feature>
<dbReference type="PROSITE" id="PS50913">
    <property type="entry name" value="GRIP"/>
    <property type="match status" value="1"/>
</dbReference>
<feature type="region of interest" description="Disordered" evidence="7">
    <location>
        <begin position="443"/>
        <end position="561"/>
    </location>
</feature>
<dbReference type="SUPFAM" id="SSF57997">
    <property type="entry name" value="Tropomyosin"/>
    <property type="match status" value="1"/>
</dbReference>
<feature type="compositionally biased region" description="Low complexity" evidence="7">
    <location>
        <begin position="504"/>
        <end position="520"/>
    </location>
</feature>
<evidence type="ECO:0000256" key="2">
    <source>
        <dbReference type="ARBA" id="ARBA00004496"/>
    </source>
</evidence>
<dbReference type="Pfam" id="PF01465">
    <property type="entry name" value="GRIP"/>
    <property type="match status" value="1"/>
</dbReference>
<keyword evidence="4 6" id="KW-0175">Coiled coil</keyword>
<feature type="compositionally biased region" description="Basic and acidic residues" evidence="7">
    <location>
        <begin position="443"/>
        <end position="462"/>
    </location>
</feature>
<evidence type="ECO:0000256" key="1">
    <source>
        <dbReference type="ARBA" id="ARBA00004184"/>
    </source>
</evidence>
<feature type="compositionally biased region" description="Low complexity" evidence="7">
    <location>
        <begin position="532"/>
        <end position="541"/>
    </location>
</feature>
<dbReference type="PANTHER" id="PTHR23157:SF25">
    <property type="entry name" value="GRIP AND COILED-COIL DOMAIN-CONTAINING PROTEIN 1"/>
    <property type="match status" value="1"/>
</dbReference>
<evidence type="ECO:0000256" key="3">
    <source>
        <dbReference type="ARBA" id="ARBA00022490"/>
    </source>
</evidence>
<feature type="compositionally biased region" description="Basic and acidic residues" evidence="7">
    <location>
        <begin position="542"/>
        <end position="551"/>
    </location>
</feature>
<feature type="region of interest" description="Disordered" evidence="7">
    <location>
        <begin position="925"/>
        <end position="997"/>
    </location>
</feature>
<feature type="compositionally biased region" description="Basic and acidic residues" evidence="7">
    <location>
        <begin position="7"/>
        <end position="19"/>
    </location>
</feature>
<protein>
    <submittedName>
        <fullName evidence="9">Viral a-type inclusion protein repeat protein</fullName>
    </submittedName>
</protein>
<feature type="region of interest" description="Disordered" evidence="7">
    <location>
        <begin position="865"/>
        <end position="897"/>
    </location>
</feature>
<feature type="domain" description="GRIP" evidence="8">
    <location>
        <begin position="1073"/>
        <end position="1123"/>
    </location>
</feature>
<dbReference type="Gene3D" id="1.20.5.340">
    <property type="match status" value="1"/>
</dbReference>
<dbReference type="SMART" id="SM00755">
    <property type="entry name" value="Grip"/>
    <property type="match status" value="1"/>
</dbReference>
<accession>A0ABR4P1F2</accession>
<evidence type="ECO:0000256" key="7">
    <source>
        <dbReference type="SAM" id="MobiDB-lite"/>
    </source>
</evidence>
<feature type="compositionally biased region" description="Basic and acidic residues" evidence="7">
    <location>
        <begin position="472"/>
        <end position="485"/>
    </location>
</feature>
<evidence type="ECO:0000313" key="10">
    <source>
        <dbReference type="Proteomes" id="UP001629113"/>
    </source>
</evidence>
<dbReference type="InterPro" id="IPR000237">
    <property type="entry name" value="GRIP_dom"/>
</dbReference>
<evidence type="ECO:0000313" key="9">
    <source>
        <dbReference type="EMBL" id="KAL3417137.1"/>
    </source>
</evidence>
<feature type="compositionally biased region" description="Basic residues" evidence="7">
    <location>
        <begin position="521"/>
        <end position="531"/>
    </location>
</feature>
<dbReference type="EMBL" id="JBFCZG010000011">
    <property type="protein sequence ID" value="KAL3417137.1"/>
    <property type="molecule type" value="Genomic_DNA"/>
</dbReference>
<reference evidence="9 10" key="1">
    <citation type="submission" date="2024-06" db="EMBL/GenBank/DDBJ databases">
        <title>Complete genome of Phlyctema vagabunda strain 19-DSS-EL-015.</title>
        <authorList>
            <person name="Fiorenzani C."/>
        </authorList>
    </citation>
    <scope>NUCLEOTIDE SEQUENCE [LARGE SCALE GENOMIC DNA]</scope>
    <source>
        <strain evidence="9 10">19-DSS-EL-015</strain>
    </source>
</reference>
<organism evidence="9 10">
    <name type="scientific">Phlyctema vagabunda</name>
    <dbReference type="NCBI Taxonomy" id="108571"/>
    <lineage>
        <taxon>Eukaryota</taxon>
        <taxon>Fungi</taxon>
        <taxon>Dikarya</taxon>
        <taxon>Ascomycota</taxon>
        <taxon>Pezizomycotina</taxon>
        <taxon>Leotiomycetes</taxon>
        <taxon>Helotiales</taxon>
        <taxon>Dermateaceae</taxon>
        <taxon>Phlyctema</taxon>
    </lineage>
</organism>
<dbReference type="Proteomes" id="UP001629113">
    <property type="component" value="Unassembled WGS sequence"/>
</dbReference>
<keyword evidence="5" id="KW-0472">Membrane</keyword>
<comment type="subcellular location">
    <subcellularLocation>
        <location evidence="2">Cytoplasm</location>
    </subcellularLocation>
    <subcellularLocation>
        <location evidence="1">Endomembrane system</location>
        <topology evidence="1">Peripheral membrane protein</topology>
    </subcellularLocation>
</comment>
<proteinExistence type="predicted"/>
<evidence type="ECO:0000256" key="5">
    <source>
        <dbReference type="ARBA" id="ARBA00023136"/>
    </source>
</evidence>
<keyword evidence="10" id="KW-1185">Reference proteome</keyword>